<comment type="caution">
    <text evidence="1">The sequence shown here is derived from an EMBL/GenBank/DDBJ whole genome shotgun (WGS) entry which is preliminary data.</text>
</comment>
<evidence type="ECO:0008006" key="3">
    <source>
        <dbReference type="Google" id="ProtNLM"/>
    </source>
</evidence>
<dbReference type="PANTHER" id="PTHR41677">
    <property type="entry name" value="YALI0B19030P"/>
    <property type="match status" value="1"/>
</dbReference>
<protein>
    <recommendedName>
        <fullName evidence="3">Fe2OG dioxygenase domain-containing protein</fullName>
    </recommendedName>
</protein>
<proteinExistence type="predicted"/>
<evidence type="ECO:0000313" key="1">
    <source>
        <dbReference type="EMBL" id="KAK9852866.1"/>
    </source>
</evidence>
<sequence>MATEVATPFEGSFATRGPGKTLLCSFEPSRDLSQAGTDPRRWSLTDLGYEQGKACSPFGVCEPFQLLNPIFVAQLKTELMGDAVQQNCRFSTNRTPCCLRGVAEHSQLVNQLWTSEETTRRISEVVGTPLKPIFNYEKGICNVQVPSDGDSKRNVDDWHTDSYPVVAIVLLSNPSPGGETCCMTTDGNELPLQFPTAGSCIVLQGSAVKHCARRVLSENPVDARITMVTSYVPADPMAPDCSILRGPRTNSDLEVLYCQWAEYRLASLASKVTTLSQGVADTRRAKGRLTRIEVKDLQERCQEMMSFLSVTAQEMQF</sequence>
<dbReference type="EMBL" id="JALJOV010001167">
    <property type="protein sequence ID" value="KAK9852866.1"/>
    <property type="molecule type" value="Genomic_DNA"/>
</dbReference>
<evidence type="ECO:0000313" key="2">
    <source>
        <dbReference type="Proteomes" id="UP001485043"/>
    </source>
</evidence>
<dbReference type="AlphaFoldDB" id="A0AAW1SRX7"/>
<name>A0AAW1SRX7_9CHLO</name>
<accession>A0AAW1SRX7</accession>
<reference evidence="1 2" key="1">
    <citation type="journal article" date="2024" name="Nat. Commun.">
        <title>Phylogenomics reveals the evolutionary origins of lichenization in chlorophyte algae.</title>
        <authorList>
            <person name="Puginier C."/>
            <person name="Libourel C."/>
            <person name="Otte J."/>
            <person name="Skaloud P."/>
            <person name="Haon M."/>
            <person name="Grisel S."/>
            <person name="Petersen M."/>
            <person name="Berrin J.G."/>
            <person name="Delaux P.M."/>
            <person name="Dal Grande F."/>
            <person name="Keller J."/>
        </authorList>
    </citation>
    <scope>NUCLEOTIDE SEQUENCE [LARGE SCALE GENOMIC DNA]</scope>
    <source>
        <strain evidence="1 2">SAG 2523</strain>
    </source>
</reference>
<dbReference type="PANTHER" id="PTHR41677:SF1">
    <property type="entry name" value="FE2OG DIOXYGENASE DOMAIN-CONTAINING PROTEIN"/>
    <property type="match status" value="1"/>
</dbReference>
<organism evidence="1 2">
    <name type="scientific">Apatococcus fuscideae</name>
    <dbReference type="NCBI Taxonomy" id="2026836"/>
    <lineage>
        <taxon>Eukaryota</taxon>
        <taxon>Viridiplantae</taxon>
        <taxon>Chlorophyta</taxon>
        <taxon>core chlorophytes</taxon>
        <taxon>Trebouxiophyceae</taxon>
        <taxon>Chlorellales</taxon>
        <taxon>Chlorellaceae</taxon>
        <taxon>Apatococcus</taxon>
    </lineage>
</organism>
<dbReference type="Proteomes" id="UP001485043">
    <property type="component" value="Unassembled WGS sequence"/>
</dbReference>
<gene>
    <name evidence="1" type="ORF">WJX84_012220</name>
</gene>
<keyword evidence="2" id="KW-1185">Reference proteome</keyword>